<dbReference type="AlphaFoldDB" id="A0A095ZGM0"/>
<dbReference type="EMBL" id="JRNN01000077">
    <property type="protein sequence ID" value="KGF33875.1"/>
    <property type="molecule type" value="Genomic_DNA"/>
</dbReference>
<reference evidence="1 2" key="1">
    <citation type="submission" date="2014-07" db="EMBL/GenBank/DDBJ databases">
        <authorList>
            <person name="McCorrison J."/>
            <person name="Sanka R."/>
            <person name="Torralba M."/>
            <person name="Gillis M."/>
            <person name="Haft D.H."/>
            <person name="Methe B."/>
            <person name="Sutton G."/>
            <person name="Nelson K.E."/>
        </authorList>
    </citation>
    <scope>NUCLEOTIDE SEQUENCE [LARGE SCALE GENOMIC DNA]</scope>
    <source>
        <strain evidence="1 2">DNF00853</strain>
    </source>
</reference>
<evidence type="ECO:0000313" key="1">
    <source>
        <dbReference type="EMBL" id="KGF33875.1"/>
    </source>
</evidence>
<evidence type="ECO:0000313" key="2">
    <source>
        <dbReference type="Proteomes" id="UP000029556"/>
    </source>
</evidence>
<name>A0A095ZGM0_9BACT</name>
<sequence length="78" mass="8924">MTTTTFTSRIKSNSIVSSYNDSTQLVDSIYHVEAYGEEDEYLSFEIMAKSFTEAMNEAEQIAMQDMINISYVQLTNMD</sequence>
<gene>
    <name evidence="1" type="ORF">HMPREF2137_09590</name>
</gene>
<accession>A0A095ZGM0</accession>
<protein>
    <submittedName>
        <fullName evidence="1">Uncharacterized protein</fullName>
    </submittedName>
</protein>
<dbReference type="RefSeq" id="WP_036873903.1">
    <property type="nucleotide sequence ID" value="NZ_JRNN01000077.1"/>
</dbReference>
<proteinExistence type="predicted"/>
<organism evidence="1 2">
    <name type="scientific">Hoylesella buccalis DNF00853</name>
    <dbReference type="NCBI Taxonomy" id="1401074"/>
    <lineage>
        <taxon>Bacteria</taxon>
        <taxon>Pseudomonadati</taxon>
        <taxon>Bacteroidota</taxon>
        <taxon>Bacteroidia</taxon>
        <taxon>Bacteroidales</taxon>
        <taxon>Prevotellaceae</taxon>
        <taxon>Hoylesella</taxon>
    </lineage>
</organism>
<dbReference type="Proteomes" id="UP000029556">
    <property type="component" value="Unassembled WGS sequence"/>
</dbReference>
<comment type="caution">
    <text evidence="1">The sequence shown here is derived from an EMBL/GenBank/DDBJ whole genome shotgun (WGS) entry which is preliminary data.</text>
</comment>